<dbReference type="AlphaFoldDB" id="A0A2N3G1M8"/>
<dbReference type="EMBL" id="PHEX01000125">
    <property type="protein sequence ID" value="PKQ26625.1"/>
    <property type="molecule type" value="Genomic_DNA"/>
</dbReference>
<comment type="caution">
    <text evidence="1">The sequence shown here is derived from an EMBL/GenBank/DDBJ whole genome shotgun (WGS) entry which is preliminary data.</text>
</comment>
<name>A0A2N3G1M8_9ACTN</name>
<dbReference type="Proteomes" id="UP000233654">
    <property type="component" value="Unassembled WGS sequence"/>
</dbReference>
<proteinExistence type="predicted"/>
<protein>
    <submittedName>
        <fullName evidence="1">Uncharacterized protein</fullName>
    </submittedName>
</protein>
<accession>A0A2N3G1M8</accession>
<evidence type="ECO:0000313" key="2">
    <source>
        <dbReference type="Proteomes" id="UP000233654"/>
    </source>
</evidence>
<evidence type="ECO:0000313" key="1">
    <source>
        <dbReference type="EMBL" id="PKQ26625.1"/>
    </source>
</evidence>
<gene>
    <name evidence="1" type="ORF">CVT63_08355</name>
</gene>
<sequence>MTAGMISLAVPEPLYRRLERVAQMTQRSVAETLASAIAIAVPSAADLPDALADELAGMAWLSDKMLRSAIRPTFTRTQQKRLAEINDIQDKRPLSVSERAEQAHLLAEYERSMLRRAQAFMILAQRGYRTPGYNELASNL</sequence>
<organism evidence="1 2">
    <name type="scientific">Candidatus Anoxymicrobium japonicum</name>
    <dbReference type="NCBI Taxonomy" id="2013648"/>
    <lineage>
        <taxon>Bacteria</taxon>
        <taxon>Bacillati</taxon>
        <taxon>Actinomycetota</taxon>
        <taxon>Candidatus Geothermincolia</taxon>
        <taxon>Candidatus Geothermincolales</taxon>
        <taxon>Candidatus Anoxymicrobiaceae</taxon>
        <taxon>Candidatus Anoxymicrobium</taxon>
    </lineage>
</organism>
<reference evidence="1 2" key="1">
    <citation type="journal article" date="2017" name="ISME J.">
        <title>Potential for microbial H2 and metal transformations associated with novel bacteria and archaea in deep terrestrial subsurface sediments.</title>
        <authorList>
            <person name="Hernsdorf A.W."/>
            <person name="Amano Y."/>
            <person name="Miyakawa K."/>
            <person name="Ise K."/>
            <person name="Suzuki Y."/>
            <person name="Anantharaman K."/>
            <person name="Probst A."/>
            <person name="Burstein D."/>
            <person name="Thomas B.C."/>
            <person name="Banfield J.F."/>
        </authorList>
    </citation>
    <scope>NUCLEOTIDE SEQUENCE [LARGE SCALE GENOMIC DNA]</scope>
    <source>
        <strain evidence="1">HGW-Actinobacteria-3</strain>
    </source>
</reference>